<evidence type="ECO:0000256" key="3">
    <source>
        <dbReference type="ARBA" id="ARBA00022692"/>
    </source>
</evidence>
<keyword evidence="9" id="KW-1185">Reference proteome</keyword>
<dbReference type="RefSeq" id="WP_377938370.1">
    <property type="nucleotide sequence ID" value="NZ_JBHTHQ010000013.1"/>
</dbReference>
<evidence type="ECO:0000259" key="7">
    <source>
        <dbReference type="PROSITE" id="PS50850"/>
    </source>
</evidence>
<reference evidence="9" key="1">
    <citation type="journal article" date="2019" name="Int. J. Syst. Evol. Microbiol.">
        <title>The Global Catalogue of Microorganisms (GCM) 10K type strain sequencing project: providing services to taxonomists for standard genome sequencing and annotation.</title>
        <authorList>
            <consortium name="The Broad Institute Genomics Platform"/>
            <consortium name="The Broad Institute Genome Sequencing Center for Infectious Disease"/>
            <person name="Wu L."/>
            <person name="Ma J."/>
        </authorList>
    </citation>
    <scope>NUCLEOTIDE SEQUENCE [LARGE SCALE GENOMIC DNA]</scope>
    <source>
        <strain evidence="9">CCM 8604</strain>
    </source>
</reference>
<feature type="transmembrane region" description="Helical" evidence="6">
    <location>
        <begin position="225"/>
        <end position="242"/>
    </location>
</feature>
<feature type="transmembrane region" description="Helical" evidence="6">
    <location>
        <begin position="348"/>
        <end position="367"/>
    </location>
</feature>
<dbReference type="Gene3D" id="1.20.1250.20">
    <property type="entry name" value="MFS general substrate transporter like domains"/>
    <property type="match status" value="1"/>
</dbReference>
<evidence type="ECO:0000256" key="2">
    <source>
        <dbReference type="ARBA" id="ARBA00022475"/>
    </source>
</evidence>
<dbReference type="PROSITE" id="PS50850">
    <property type="entry name" value="MFS"/>
    <property type="match status" value="1"/>
</dbReference>
<dbReference type="InterPro" id="IPR011701">
    <property type="entry name" value="MFS"/>
</dbReference>
<evidence type="ECO:0000256" key="1">
    <source>
        <dbReference type="ARBA" id="ARBA00004651"/>
    </source>
</evidence>
<dbReference type="InterPro" id="IPR020846">
    <property type="entry name" value="MFS_dom"/>
</dbReference>
<proteinExistence type="predicted"/>
<feature type="transmembrane region" description="Helical" evidence="6">
    <location>
        <begin position="373"/>
        <end position="396"/>
    </location>
</feature>
<feature type="transmembrane region" description="Helical" evidence="6">
    <location>
        <begin position="311"/>
        <end position="336"/>
    </location>
</feature>
<evidence type="ECO:0000256" key="6">
    <source>
        <dbReference type="SAM" id="Phobius"/>
    </source>
</evidence>
<dbReference type="EMBL" id="JBHTHQ010000013">
    <property type="protein sequence ID" value="MFD0704664.1"/>
    <property type="molecule type" value="Genomic_DNA"/>
</dbReference>
<evidence type="ECO:0000256" key="4">
    <source>
        <dbReference type="ARBA" id="ARBA00022989"/>
    </source>
</evidence>
<feature type="transmembrane region" description="Helical" evidence="6">
    <location>
        <begin position="262"/>
        <end position="278"/>
    </location>
</feature>
<protein>
    <submittedName>
        <fullName evidence="8">MFS transporter</fullName>
    </submittedName>
</protein>
<dbReference type="InterPro" id="IPR036259">
    <property type="entry name" value="MFS_trans_sf"/>
</dbReference>
<feature type="transmembrane region" description="Helical" evidence="6">
    <location>
        <begin position="46"/>
        <end position="65"/>
    </location>
</feature>
<evidence type="ECO:0000256" key="5">
    <source>
        <dbReference type="ARBA" id="ARBA00023136"/>
    </source>
</evidence>
<sequence>MTAGSSLKTRAYRSWFIADSGTSAGYSLRVFALPLVAFSVTQDVSIAGWITAISSIVYTVMSIFGGTVVDRHNRRKLMLTFAGASSIIWSVVIVLLLNHHLDGWTLLAAAVIHMLISGVTSSSGHAYLRSIISADDYPKARSETEGRDAAISMVSGPVGGVLYAIAQWLPFLASVISYVFAFVATLFIPGREQEDIRAKQARSTGSTAMRDFIDGWKWTLSKRTLVRAMLAFALMDLGFVGIDEAAQLHLVSSGVSSQRIGYINAAWGIAMVIGAFISTKLSHKLHAGITCIAVMAMMAVIHVPLIFTDNYFVIMIMFAISCLPWPLFNALIMGFIYAKTPQNLQGRVTTVVSLPSMALSSLAPGIAGILLKAISWNICIAVFYAFMVVSLFVYIFSPELRSMPRSSQWESTEMR</sequence>
<comment type="caution">
    <text evidence="8">The sequence shown here is derived from an EMBL/GenBank/DDBJ whole genome shotgun (WGS) entry which is preliminary data.</text>
</comment>
<accession>A0ABW2Y322</accession>
<gene>
    <name evidence="8" type="ORF">ACFQY8_02725</name>
</gene>
<evidence type="ECO:0000313" key="8">
    <source>
        <dbReference type="EMBL" id="MFD0704664.1"/>
    </source>
</evidence>
<comment type="subcellular location">
    <subcellularLocation>
        <location evidence="1">Cell membrane</location>
        <topology evidence="1">Multi-pass membrane protein</topology>
    </subcellularLocation>
</comment>
<dbReference type="PANTHER" id="PTHR23513">
    <property type="entry name" value="INTEGRAL MEMBRANE EFFLUX PROTEIN-RELATED"/>
    <property type="match status" value="1"/>
</dbReference>
<keyword evidence="2" id="KW-1003">Cell membrane</keyword>
<dbReference type="CDD" id="cd06173">
    <property type="entry name" value="MFS_MefA_like"/>
    <property type="match status" value="1"/>
</dbReference>
<keyword evidence="5 6" id="KW-0472">Membrane</keyword>
<feature type="transmembrane region" description="Helical" evidence="6">
    <location>
        <begin position="103"/>
        <end position="128"/>
    </location>
</feature>
<dbReference type="SUPFAM" id="SSF103473">
    <property type="entry name" value="MFS general substrate transporter"/>
    <property type="match status" value="1"/>
</dbReference>
<feature type="transmembrane region" description="Helical" evidence="6">
    <location>
        <begin position="77"/>
        <end position="97"/>
    </location>
</feature>
<feature type="transmembrane region" description="Helical" evidence="6">
    <location>
        <begin position="171"/>
        <end position="190"/>
    </location>
</feature>
<feature type="transmembrane region" description="Helical" evidence="6">
    <location>
        <begin position="149"/>
        <end position="165"/>
    </location>
</feature>
<name>A0ABW2Y322_9BIFI</name>
<feature type="domain" description="Major facilitator superfamily (MFS) profile" evidence="7">
    <location>
        <begin position="224"/>
        <end position="415"/>
    </location>
</feature>
<dbReference type="PANTHER" id="PTHR23513:SF11">
    <property type="entry name" value="STAPHYLOFERRIN A TRANSPORTER"/>
    <property type="match status" value="1"/>
</dbReference>
<keyword evidence="3 6" id="KW-0812">Transmembrane</keyword>
<dbReference type="Proteomes" id="UP001597036">
    <property type="component" value="Unassembled WGS sequence"/>
</dbReference>
<evidence type="ECO:0000313" key="9">
    <source>
        <dbReference type="Proteomes" id="UP001597036"/>
    </source>
</evidence>
<dbReference type="Pfam" id="PF07690">
    <property type="entry name" value="MFS_1"/>
    <property type="match status" value="1"/>
</dbReference>
<organism evidence="8 9">
    <name type="scientific">Alloscardovia venturai</name>
    <dbReference type="NCBI Taxonomy" id="1769421"/>
    <lineage>
        <taxon>Bacteria</taxon>
        <taxon>Bacillati</taxon>
        <taxon>Actinomycetota</taxon>
        <taxon>Actinomycetes</taxon>
        <taxon>Bifidobacteriales</taxon>
        <taxon>Bifidobacteriaceae</taxon>
        <taxon>Alloscardovia</taxon>
    </lineage>
</organism>
<keyword evidence="4 6" id="KW-1133">Transmembrane helix</keyword>
<feature type="transmembrane region" description="Helical" evidence="6">
    <location>
        <begin position="285"/>
        <end position="305"/>
    </location>
</feature>